<dbReference type="Proteomes" id="UP000077315">
    <property type="component" value="Unassembled WGS sequence"/>
</dbReference>
<feature type="compositionally biased region" description="Basic and acidic residues" evidence="1">
    <location>
        <begin position="26"/>
        <end position="39"/>
    </location>
</feature>
<dbReference type="InterPro" id="IPR024130">
    <property type="entry name" value="DAP1/DAPL1"/>
</dbReference>
<proteinExistence type="predicted"/>
<dbReference type="VEuPathDB" id="FungiDB:PHYBLDRAFT_185715"/>
<name>A0A167PIJ3_PHYB8</name>
<dbReference type="InParanoid" id="A0A167PIJ3"/>
<gene>
    <name evidence="2" type="ORF">PHYBLDRAFT_185715</name>
</gene>
<protein>
    <submittedName>
        <fullName evidence="2">Uncharacterized protein</fullName>
    </submittedName>
</protein>
<feature type="compositionally biased region" description="Polar residues" evidence="1">
    <location>
        <begin position="61"/>
        <end position="71"/>
    </location>
</feature>
<accession>A0A167PIJ3</accession>
<evidence type="ECO:0000256" key="1">
    <source>
        <dbReference type="SAM" id="MobiDB-lite"/>
    </source>
</evidence>
<feature type="compositionally biased region" description="Acidic residues" evidence="1">
    <location>
        <begin position="40"/>
        <end position="51"/>
    </location>
</feature>
<dbReference type="Pfam" id="PF15228">
    <property type="entry name" value="DAP"/>
    <property type="match status" value="1"/>
</dbReference>
<evidence type="ECO:0000313" key="3">
    <source>
        <dbReference type="Proteomes" id="UP000077315"/>
    </source>
</evidence>
<sequence length="106" mass="12042">MNNATHNHSSNTEHPPAMKVGGMRVKNPDPHRTALKDENATSEDLTEEEEDAQRQIEQEQQKANQMRQTSEMLAEEAKRNKNISKNPGTNLHQGPKGDYQPRSMNH</sequence>
<dbReference type="RefSeq" id="XP_018296046.1">
    <property type="nucleotide sequence ID" value="XM_018439127.1"/>
</dbReference>
<feature type="region of interest" description="Disordered" evidence="1">
    <location>
        <begin position="1"/>
        <end position="106"/>
    </location>
</feature>
<reference evidence="3" key="1">
    <citation type="submission" date="2015-06" db="EMBL/GenBank/DDBJ databases">
        <title>Expansion of signal transduction pathways in fungi by whole-genome duplication.</title>
        <authorList>
            <consortium name="DOE Joint Genome Institute"/>
            <person name="Corrochano L.M."/>
            <person name="Kuo A."/>
            <person name="Marcet-Houben M."/>
            <person name="Polaino S."/>
            <person name="Salamov A."/>
            <person name="Villalobos J.M."/>
            <person name="Alvarez M.I."/>
            <person name="Avalos J."/>
            <person name="Benito E.P."/>
            <person name="Benoit I."/>
            <person name="Burger G."/>
            <person name="Camino L.P."/>
            <person name="Canovas D."/>
            <person name="Cerda-Olmedo E."/>
            <person name="Cheng J.-F."/>
            <person name="Dominguez A."/>
            <person name="Elias M."/>
            <person name="Eslava A.P."/>
            <person name="Glaser F."/>
            <person name="Grimwood J."/>
            <person name="Gutierrez G."/>
            <person name="Heitman J."/>
            <person name="Henrissat B."/>
            <person name="Iturriaga E.A."/>
            <person name="Lang B.F."/>
            <person name="Lavin J.L."/>
            <person name="Lee S."/>
            <person name="Li W."/>
            <person name="Lindquist E."/>
            <person name="Lopez-Garcia S."/>
            <person name="Luque E.M."/>
            <person name="Marcos A.T."/>
            <person name="Martin J."/>
            <person name="McCluskey K."/>
            <person name="Medina H.R."/>
            <person name="Miralles-Duran A."/>
            <person name="Miyazaki A."/>
            <person name="Munoz-Torres E."/>
            <person name="Oguiza J.A."/>
            <person name="Ohm R."/>
            <person name="Olmedo M."/>
            <person name="Orejas M."/>
            <person name="Ortiz-Castellanos L."/>
            <person name="Pisabarro A.G."/>
            <person name="Rodriguez-Romero J."/>
            <person name="Ruiz-Herrera J."/>
            <person name="Ruiz-Vazquez R."/>
            <person name="Sanz C."/>
            <person name="Schackwitz W."/>
            <person name="Schmutz J."/>
            <person name="Shahriari M."/>
            <person name="Shelest E."/>
            <person name="Silva-Franco F."/>
            <person name="Soanes D."/>
            <person name="Syed K."/>
            <person name="Tagua V.G."/>
            <person name="Talbot N.J."/>
            <person name="Thon M."/>
            <person name="De vries R.P."/>
            <person name="Wiebenga A."/>
            <person name="Yadav J.S."/>
            <person name="Braun E.L."/>
            <person name="Baker S."/>
            <person name="Garre V."/>
            <person name="Horwitz B."/>
            <person name="Torres-Martinez S."/>
            <person name="Idnurm A."/>
            <person name="Herrera-Estrella A."/>
            <person name="Gabaldon T."/>
            <person name="Grigoriev I.V."/>
        </authorList>
    </citation>
    <scope>NUCLEOTIDE SEQUENCE [LARGE SCALE GENOMIC DNA]</scope>
    <source>
        <strain evidence="3">NRRL 1555(-)</strain>
    </source>
</reference>
<feature type="compositionally biased region" description="Polar residues" evidence="1">
    <location>
        <begin position="83"/>
        <end position="92"/>
    </location>
</feature>
<dbReference type="AlphaFoldDB" id="A0A167PIJ3"/>
<dbReference type="GeneID" id="29000033"/>
<organism evidence="2 3">
    <name type="scientific">Phycomyces blakesleeanus (strain ATCC 8743b / DSM 1359 / FGSC 10004 / NBRC 33097 / NRRL 1555)</name>
    <dbReference type="NCBI Taxonomy" id="763407"/>
    <lineage>
        <taxon>Eukaryota</taxon>
        <taxon>Fungi</taxon>
        <taxon>Fungi incertae sedis</taxon>
        <taxon>Mucoromycota</taxon>
        <taxon>Mucoromycotina</taxon>
        <taxon>Mucoromycetes</taxon>
        <taxon>Mucorales</taxon>
        <taxon>Phycomycetaceae</taxon>
        <taxon>Phycomyces</taxon>
    </lineage>
</organism>
<dbReference type="EMBL" id="KV440974">
    <property type="protein sequence ID" value="OAD78006.1"/>
    <property type="molecule type" value="Genomic_DNA"/>
</dbReference>
<feature type="compositionally biased region" description="Polar residues" evidence="1">
    <location>
        <begin position="1"/>
        <end position="13"/>
    </location>
</feature>
<evidence type="ECO:0000313" key="2">
    <source>
        <dbReference type="EMBL" id="OAD78006.1"/>
    </source>
</evidence>
<dbReference type="OrthoDB" id="2252527at2759"/>
<keyword evidence="3" id="KW-1185">Reference proteome</keyword>